<gene>
    <name evidence="3" type="ORF">ASPVEDRAFT_44650</name>
</gene>
<evidence type="ECO:0000256" key="2">
    <source>
        <dbReference type="SAM" id="SignalP"/>
    </source>
</evidence>
<dbReference type="PANTHER" id="PTHR40622">
    <property type="match status" value="1"/>
</dbReference>
<evidence type="ECO:0000313" key="4">
    <source>
        <dbReference type="Proteomes" id="UP000184073"/>
    </source>
</evidence>
<dbReference type="STRING" id="1036611.A0A1L9PU88"/>
<dbReference type="GeneID" id="63728610"/>
<feature type="transmembrane region" description="Helical" evidence="1">
    <location>
        <begin position="246"/>
        <end position="278"/>
    </location>
</feature>
<keyword evidence="1" id="KW-0472">Membrane</keyword>
<keyword evidence="4" id="KW-1185">Reference proteome</keyword>
<name>A0A1L9PU88_ASPVE</name>
<dbReference type="EMBL" id="KV878132">
    <property type="protein sequence ID" value="OJJ05120.1"/>
    <property type="molecule type" value="Genomic_DNA"/>
</dbReference>
<dbReference type="RefSeq" id="XP_040670882.1">
    <property type="nucleotide sequence ID" value="XM_040813099.1"/>
</dbReference>
<feature type="chain" id="PRO_5012205669" evidence="2">
    <location>
        <begin position="21"/>
        <end position="321"/>
    </location>
</feature>
<protein>
    <submittedName>
        <fullName evidence="3">Uncharacterized protein</fullName>
    </submittedName>
</protein>
<dbReference type="OrthoDB" id="4367799at2759"/>
<proteinExistence type="predicted"/>
<reference evidence="4" key="1">
    <citation type="journal article" date="2017" name="Genome Biol.">
        <title>Comparative genomics reveals high biological diversity and specific adaptations in the industrially and medically important fungal genus Aspergillus.</title>
        <authorList>
            <person name="de Vries R.P."/>
            <person name="Riley R."/>
            <person name="Wiebenga A."/>
            <person name="Aguilar-Osorio G."/>
            <person name="Amillis S."/>
            <person name="Uchima C.A."/>
            <person name="Anderluh G."/>
            <person name="Asadollahi M."/>
            <person name="Askin M."/>
            <person name="Barry K."/>
            <person name="Battaglia E."/>
            <person name="Bayram O."/>
            <person name="Benocci T."/>
            <person name="Braus-Stromeyer S.A."/>
            <person name="Caldana C."/>
            <person name="Canovas D."/>
            <person name="Cerqueira G.C."/>
            <person name="Chen F."/>
            <person name="Chen W."/>
            <person name="Choi C."/>
            <person name="Clum A."/>
            <person name="Dos Santos R.A."/>
            <person name="Damasio A.R."/>
            <person name="Diallinas G."/>
            <person name="Emri T."/>
            <person name="Fekete E."/>
            <person name="Flipphi M."/>
            <person name="Freyberg S."/>
            <person name="Gallo A."/>
            <person name="Gournas C."/>
            <person name="Habgood R."/>
            <person name="Hainaut M."/>
            <person name="Harispe M.L."/>
            <person name="Henrissat B."/>
            <person name="Hilden K.S."/>
            <person name="Hope R."/>
            <person name="Hossain A."/>
            <person name="Karabika E."/>
            <person name="Karaffa L."/>
            <person name="Karanyi Z."/>
            <person name="Krasevec N."/>
            <person name="Kuo A."/>
            <person name="Kusch H."/>
            <person name="LaButti K."/>
            <person name="Lagendijk E.L."/>
            <person name="Lapidus A."/>
            <person name="Levasseur A."/>
            <person name="Lindquist E."/>
            <person name="Lipzen A."/>
            <person name="Logrieco A.F."/>
            <person name="MacCabe A."/>
            <person name="Maekelae M.R."/>
            <person name="Malavazi I."/>
            <person name="Melin P."/>
            <person name="Meyer V."/>
            <person name="Mielnichuk N."/>
            <person name="Miskei M."/>
            <person name="Molnar A.P."/>
            <person name="Mule G."/>
            <person name="Ngan C.Y."/>
            <person name="Orejas M."/>
            <person name="Orosz E."/>
            <person name="Ouedraogo J.P."/>
            <person name="Overkamp K.M."/>
            <person name="Park H.-S."/>
            <person name="Perrone G."/>
            <person name="Piumi F."/>
            <person name="Punt P.J."/>
            <person name="Ram A.F."/>
            <person name="Ramon A."/>
            <person name="Rauscher S."/>
            <person name="Record E."/>
            <person name="Riano-Pachon D.M."/>
            <person name="Robert V."/>
            <person name="Roehrig J."/>
            <person name="Ruller R."/>
            <person name="Salamov A."/>
            <person name="Salih N.S."/>
            <person name="Samson R.A."/>
            <person name="Sandor E."/>
            <person name="Sanguinetti M."/>
            <person name="Schuetze T."/>
            <person name="Sepcic K."/>
            <person name="Shelest E."/>
            <person name="Sherlock G."/>
            <person name="Sophianopoulou V."/>
            <person name="Squina F.M."/>
            <person name="Sun H."/>
            <person name="Susca A."/>
            <person name="Todd R.B."/>
            <person name="Tsang A."/>
            <person name="Unkles S.E."/>
            <person name="van de Wiele N."/>
            <person name="van Rossen-Uffink D."/>
            <person name="Oliveira J.V."/>
            <person name="Vesth T.C."/>
            <person name="Visser J."/>
            <person name="Yu J.-H."/>
            <person name="Zhou M."/>
            <person name="Andersen M.R."/>
            <person name="Archer D.B."/>
            <person name="Baker S.E."/>
            <person name="Benoit I."/>
            <person name="Brakhage A.A."/>
            <person name="Braus G.H."/>
            <person name="Fischer R."/>
            <person name="Frisvad J.C."/>
            <person name="Goldman G.H."/>
            <person name="Houbraken J."/>
            <person name="Oakley B."/>
            <person name="Pocsi I."/>
            <person name="Scazzocchio C."/>
            <person name="Seiboth B."/>
            <person name="vanKuyk P.A."/>
            <person name="Wortman J."/>
            <person name="Dyer P.S."/>
            <person name="Grigoriev I.V."/>
        </authorList>
    </citation>
    <scope>NUCLEOTIDE SEQUENCE [LARGE SCALE GENOMIC DNA]</scope>
    <source>
        <strain evidence="4">CBS 583.65</strain>
    </source>
</reference>
<dbReference type="Proteomes" id="UP000184073">
    <property type="component" value="Unassembled WGS sequence"/>
</dbReference>
<keyword evidence="1" id="KW-1133">Transmembrane helix</keyword>
<dbReference type="AlphaFoldDB" id="A0A1L9PU88"/>
<evidence type="ECO:0000313" key="3">
    <source>
        <dbReference type="EMBL" id="OJJ05120.1"/>
    </source>
</evidence>
<keyword evidence="1" id="KW-0812">Transmembrane</keyword>
<keyword evidence="2" id="KW-0732">Signal</keyword>
<dbReference type="VEuPathDB" id="FungiDB:ASPVEDRAFT_44650"/>
<dbReference type="PANTHER" id="PTHR40622:SF1">
    <property type="match status" value="1"/>
</dbReference>
<accession>A0A1L9PU88</accession>
<feature type="signal peptide" evidence="2">
    <location>
        <begin position="1"/>
        <end position="20"/>
    </location>
</feature>
<organism evidence="3 4">
    <name type="scientific">Aspergillus versicolor CBS 583.65</name>
    <dbReference type="NCBI Taxonomy" id="1036611"/>
    <lineage>
        <taxon>Eukaryota</taxon>
        <taxon>Fungi</taxon>
        <taxon>Dikarya</taxon>
        <taxon>Ascomycota</taxon>
        <taxon>Pezizomycotina</taxon>
        <taxon>Eurotiomycetes</taxon>
        <taxon>Eurotiomycetidae</taxon>
        <taxon>Eurotiales</taxon>
        <taxon>Aspergillaceae</taxon>
        <taxon>Aspergillus</taxon>
        <taxon>Aspergillus subgen. Nidulantes</taxon>
    </lineage>
</organism>
<evidence type="ECO:0000256" key="1">
    <source>
        <dbReference type="SAM" id="Phobius"/>
    </source>
</evidence>
<sequence>MRPLLLLQPLLVALSSLAVSENIDSFASPPALPTSKPYTLNLSCAQCAFAYGECVNSVQLPSFLSITFHTQNDTLLANDNVIFPTPFPMEFNAKRTTDSNIEDSVPVAYALDVQPLPHQPDAELNDLYRLKLTLVDMQGRTATESPVSLGLVRDADSNLKIISVEEGRPHRRFHHTHGNQRGSWWDLEAWKSAYMRYLHMMTKPRHCRDGSTRGNGKDGVHAHCHRRQRVSDWAGDRHYMRHLRPVLLPAVMGMVAGIIACVAGFIVGKVIVATFYCFRERRAGAGRHPEVWIEADETVSEKERLMEEDRLMEAYRLEEED</sequence>